<dbReference type="PANTHER" id="PTHR38037:SF2">
    <property type="entry name" value="ATP-DEPENDENT ZINC PROTEASE DOMAIN-CONTAINING PROTEIN-RELATED"/>
    <property type="match status" value="1"/>
</dbReference>
<keyword evidence="1" id="KW-0732">Signal</keyword>
<sequence>MRHRLILLFLASLFFLSACLSRQTVVEKKPDPHSKPIIIPPQYLKPIIGRVEWIEIPNWKLRIRARIDSGAKTCSIHAVNVEKKVENGETYVYFDTFNNEGKLFRVKSKYLNETKVVGTCGEAETRIVIRETLKLGKVSEEVNLTLNDRTNLTYPFLVGRNFLMGKFLVDVSLSHALGD</sequence>
<dbReference type="InterPro" id="IPR021109">
    <property type="entry name" value="Peptidase_aspartic_dom_sf"/>
</dbReference>
<gene>
    <name evidence="3" type="ORF">EHS15_11175</name>
</gene>
<dbReference type="EMBL" id="RQHW01000042">
    <property type="protein sequence ID" value="TGN19085.1"/>
    <property type="molecule type" value="Genomic_DNA"/>
</dbReference>
<organism evidence="3 4">
    <name type="scientific">Leptospira idonii</name>
    <dbReference type="NCBI Taxonomy" id="1193500"/>
    <lineage>
        <taxon>Bacteria</taxon>
        <taxon>Pseudomonadati</taxon>
        <taxon>Spirochaetota</taxon>
        <taxon>Spirochaetia</taxon>
        <taxon>Leptospirales</taxon>
        <taxon>Leptospiraceae</taxon>
        <taxon>Leptospira</taxon>
    </lineage>
</organism>
<proteinExistence type="predicted"/>
<feature type="signal peptide" evidence="1">
    <location>
        <begin position="1"/>
        <end position="20"/>
    </location>
</feature>
<dbReference type="Proteomes" id="UP000298058">
    <property type="component" value="Unassembled WGS sequence"/>
</dbReference>
<dbReference type="PANTHER" id="PTHR38037">
    <property type="entry name" value="ZN_PROTEASE DOMAIN-CONTAINING PROTEIN"/>
    <property type="match status" value="1"/>
</dbReference>
<dbReference type="SUPFAM" id="SSF50630">
    <property type="entry name" value="Acid proteases"/>
    <property type="match status" value="1"/>
</dbReference>
<feature type="chain" id="PRO_5020318115" description="Retropepsin-like aspartic endopeptidase domain-containing protein" evidence="1">
    <location>
        <begin position="21"/>
        <end position="179"/>
    </location>
</feature>
<protein>
    <recommendedName>
        <fullName evidence="2">Retropepsin-like aspartic endopeptidase domain-containing protein</fullName>
    </recommendedName>
</protein>
<dbReference type="AlphaFoldDB" id="A0A4R9LZZ5"/>
<dbReference type="Gene3D" id="2.40.70.10">
    <property type="entry name" value="Acid Proteases"/>
    <property type="match status" value="1"/>
</dbReference>
<dbReference type="OrthoDB" id="9782977at2"/>
<evidence type="ECO:0000256" key="1">
    <source>
        <dbReference type="SAM" id="SignalP"/>
    </source>
</evidence>
<comment type="caution">
    <text evidence="3">The sequence shown here is derived from an EMBL/GenBank/DDBJ whole genome shotgun (WGS) entry which is preliminary data.</text>
</comment>
<name>A0A4R9LZZ5_9LEPT</name>
<reference evidence="3" key="1">
    <citation type="journal article" date="2019" name="PLoS Negl. Trop. Dis.">
        <title>Revisiting the worldwide diversity of Leptospira species in the environment.</title>
        <authorList>
            <person name="Vincent A.T."/>
            <person name="Schiettekatte O."/>
            <person name="Bourhy P."/>
            <person name="Veyrier F.J."/>
            <person name="Picardeau M."/>
        </authorList>
    </citation>
    <scope>NUCLEOTIDE SEQUENCE [LARGE SCALE GENOMIC DNA]</scope>
    <source>
        <strain evidence="3">201300427</strain>
    </source>
</reference>
<feature type="domain" description="Retropepsin-like aspartic endopeptidase" evidence="2">
    <location>
        <begin position="47"/>
        <end position="174"/>
    </location>
</feature>
<evidence type="ECO:0000313" key="4">
    <source>
        <dbReference type="Proteomes" id="UP000298058"/>
    </source>
</evidence>
<accession>A0A4R9LZZ5</accession>
<evidence type="ECO:0000259" key="2">
    <source>
        <dbReference type="Pfam" id="PF05618"/>
    </source>
</evidence>
<dbReference type="InterPro" id="IPR008503">
    <property type="entry name" value="Asp_endopeptidase"/>
</dbReference>
<dbReference type="PROSITE" id="PS51257">
    <property type="entry name" value="PROKAR_LIPOPROTEIN"/>
    <property type="match status" value="1"/>
</dbReference>
<keyword evidence="4" id="KW-1185">Reference proteome</keyword>
<evidence type="ECO:0000313" key="3">
    <source>
        <dbReference type="EMBL" id="TGN19085.1"/>
    </source>
</evidence>
<dbReference type="Pfam" id="PF05618">
    <property type="entry name" value="Zn_protease"/>
    <property type="match status" value="1"/>
</dbReference>